<keyword evidence="1" id="KW-1133">Transmembrane helix</keyword>
<gene>
    <name evidence="2" type="ORF">SIL82_06040</name>
</gene>
<comment type="caution">
    <text evidence="2">The sequence shown here is derived from an EMBL/GenBank/DDBJ whole genome shotgun (WGS) entry which is preliminary data.</text>
</comment>
<keyword evidence="1" id="KW-0812">Transmembrane</keyword>
<evidence type="ECO:0000313" key="2">
    <source>
        <dbReference type="EMBL" id="MDX5983815.1"/>
    </source>
</evidence>
<name>A0ABU4PJL2_9SPHN</name>
<dbReference type="CDD" id="cd01324">
    <property type="entry name" value="cbb3_Oxidase_CcoQ"/>
    <property type="match status" value="1"/>
</dbReference>
<accession>A0ABU4PJL2</accession>
<reference evidence="2 3" key="1">
    <citation type="submission" date="2023-11" db="EMBL/GenBank/DDBJ databases">
        <title>MicrobeMod: A computational toolkit for identifying prokaryotic methylation and restriction-modification with nanopore sequencing.</title>
        <authorList>
            <person name="Crits-Christoph A."/>
            <person name="Kang S.C."/>
            <person name="Lee H."/>
            <person name="Ostrov N."/>
        </authorList>
    </citation>
    <scope>NUCLEOTIDE SEQUENCE [LARGE SCALE GENOMIC DNA]</scope>
    <source>
        <strain evidence="2 3">ATCC 14820</strain>
    </source>
</reference>
<sequence>MTTYDVLREFADSWGLILMGVAFLTFTGWTFLRSVSAGHERAAMSIFEQEDEVDG</sequence>
<dbReference type="RefSeq" id="WP_010404393.1">
    <property type="nucleotide sequence ID" value="NZ_JAWXXV010000001.1"/>
</dbReference>
<dbReference type="Pfam" id="PF05545">
    <property type="entry name" value="FixQ"/>
    <property type="match status" value="1"/>
</dbReference>
<organism evidence="2 3">
    <name type="scientific">Sphingomonas echinoides</name>
    <dbReference type="NCBI Taxonomy" id="59803"/>
    <lineage>
        <taxon>Bacteria</taxon>
        <taxon>Pseudomonadati</taxon>
        <taxon>Pseudomonadota</taxon>
        <taxon>Alphaproteobacteria</taxon>
        <taxon>Sphingomonadales</taxon>
        <taxon>Sphingomonadaceae</taxon>
        <taxon>Sphingomonas</taxon>
    </lineage>
</organism>
<proteinExistence type="predicted"/>
<dbReference type="Proteomes" id="UP001279660">
    <property type="component" value="Unassembled WGS sequence"/>
</dbReference>
<protein>
    <submittedName>
        <fullName evidence="2">CcoQ/FixQ family Cbb3-type cytochrome c oxidase assembly chaperone</fullName>
    </submittedName>
</protein>
<dbReference type="EMBL" id="JAWXXV010000001">
    <property type="protein sequence ID" value="MDX5983815.1"/>
    <property type="molecule type" value="Genomic_DNA"/>
</dbReference>
<feature type="transmembrane region" description="Helical" evidence="1">
    <location>
        <begin position="14"/>
        <end position="32"/>
    </location>
</feature>
<evidence type="ECO:0000313" key="3">
    <source>
        <dbReference type="Proteomes" id="UP001279660"/>
    </source>
</evidence>
<keyword evidence="3" id="KW-1185">Reference proteome</keyword>
<dbReference type="InterPro" id="IPR008621">
    <property type="entry name" value="Cbb3-typ_cyt_oxidase_comp"/>
</dbReference>
<keyword evidence="1" id="KW-0472">Membrane</keyword>
<evidence type="ECO:0000256" key="1">
    <source>
        <dbReference type="SAM" id="Phobius"/>
    </source>
</evidence>